<dbReference type="GO" id="GO:0016787">
    <property type="term" value="F:hydrolase activity"/>
    <property type="evidence" value="ECO:0007669"/>
    <property type="project" value="UniProtKB-KW"/>
</dbReference>
<keyword evidence="13" id="KW-1185">Reference proteome</keyword>
<evidence type="ECO:0000256" key="3">
    <source>
        <dbReference type="ARBA" id="ARBA00004496"/>
    </source>
</evidence>
<evidence type="ECO:0008006" key="14">
    <source>
        <dbReference type="Google" id="ProtNLM"/>
    </source>
</evidence>
<dbReference type="OMA" id="DCGAHCG"/>
<dbReference type="AlphaFoldDB" id="Q4UCQ8"/>
<comment type="subcellular location">
    <subcellularLocation>
        <location evidence="3">Cytoplasm</location>
    </subcellularLocation>
    <subcellularLocation>
        <location evidence="2">Nucleus</location>
    </subcellularLocation>
</comment>
<name>Q4UCQ8_THEAN</name>
<dbReference type="GO" id="GO:0046872">
    <property type="term" value="F:metal ion binding"/>
    <property type="evidence" value="ECO:0007669"/>
    <property type="project" value="UniProtKB-KW"/>
</dbReference>
<dbReference type="VEuPathDB" id="PiroplasmaDB:TA05480"/>
<dbReference type="InterPro" id="IPR050698">
    <property type="entry name" value="MBL"/>
</dbReference>
<dbReference type="eggNOG" id="KOG1136">
    <property type="taxonomic scope" value="Eukaryota"/>
</dbReference>
<dbReference type="GO" id="GO:0004521">
    <property type="term" value="F:RNA endonuclease activity"/>
    <property type="evidence" value="ECO:0007669"/>
    <property type="project" value="TreeGrafter"/>
</dbReference>
<evidence type="ECO:0000259" key="10">
    <source>
        <dbReference type="SMART" id="SM00849"/>
    </source>
</evidence>
<dbReference type="SMART" id="SM01027">
    <property type="entry name" value="Beta-Casp"/>
    <property type="match status" value="1"/>
</dbReference>
<dbReference type="FunCoup" id="Q4UCQ8">
    <property type="interactions" value="202"/>
</dbReference>
<dbReference type="GeneID" id="3864681"/>
<evidence type="ECO:0000256" key="6">
    <source>
        <dbReference type="ARBA" id="ARBA00022723"/>
    </source>
</evidence>
<dbReference type="Gene3D" id="3.40.50.10890">
    <property type="match status" value="1"/>
</dbReference>
<dbReference type="InterPro" id="IPR001279">
    <property type="entry name" value="Metallo-B-lactamas"/>
</dbReference>
<evidence type="ECO:0000313" key="13">
    <source>
        <dbReference type="Proteomes" id="UP000001950"/>
    </source>
</evidence>
<evidence type="ECO:0000256" key="1">
    <source>
        <dbReference type="ARBA" id="ARBA00001947"/>
    </source>
</evidence>
<dbReference type="Pfam" id="PF16661">
    <property type="entry name" value="Lactamase_B_6"/>
    <property type="match status" value="1"/>
</dbReference>
<dbReference type="STRING" id="5874.Q4UCQ8"/>
<dbReference type="OrthoDB" id="10249535at2759"/>
<dbReference type="SUPFAM" id="SSF56281">
    <property type="entry name" value="Metallo-hydrolase/oxidoreductase"/>
    <property type="match status" value="1"/>
</dbReference>
<dbReference type="PANTHER" id="PTHR11203">
    <property type="entry name" value="CLEAVAGE AND POLYADENYLATION SPECIFICITY FACTOR FAMILY MEMBER"/>
    <property type="match status" value="1"/>
</dbReference>
<dbReference type="GO" id="GO:0005634">
    <property type="term" value="C:nucleus"/>
    <property type="evidence" value="ECO:0007669"/>
    <property type="project" value="UniProtKB-SubCell"/>
</dbReference>
<dbReference type="GO" id="GO:0016180">
    <property type="term" value="P:snRNA processing"/>
    <property type="evidence" value="ECO:0007669"/>
    <property type="project" value="TreeGrafter"/>
</dbReference>
<feature type="domain" description="Metallo-beta-lactamase" evidence="10">
    <location>
        <begin position="16"/>
        <end position="327"/>
    </location>
</feature>
<gene>
    <name evidence="12" type="ORF">TA05480</name>
</gene>
<dbReference type="FunFam" id="3.40.50.10890:FF:000002">
    <property type="entry name" value="Integrator complex subunit 11"/>
    <property type="match status" value="1"/>
</dbReference>
<dbReference type="Pfam" id="PF07521">
    <property type="entry name" value="RMMBL"/>
    <property type="match status" value="1"/>
</dbReference>
<evidence type="ECO:0000256" key="9">
    <source>
        <dbReference type="ARBA" id="ARBA00023242"/>
    </source>
</evidence>
<dbReference type="Pfam" id="PF10996">
    <property type="entry name" value="Beta-Casp"/>
    <property type="match status" value="1"/>
</dbReference>
<sequence>MNSVDITVLGAGQDVGRSCVVVTFPSKRVVFDCGAHCGFVDQRRYPDLQLLGDINEYNHQIQLMGSVKKEEFEVKSVPDDPFSHDYSDKCAVKQEFDKDIYMKNALQKALRNVTNSVDCSIISHFHLDHVGALPFLTEHIGYSGPIYLSYPTRALCPLLLRDSVQVTSTRTVPDDPNSISSINASVKSLLNSHTNATFTPDKRRKIEEKADPWGYTLNSVAECMKRSIPLQLRATETVGNLNLVPYYAGHVLGASMFLSECDGFKVLYTGDFNTIPDKHLGPAKVPTLEPDVLICESTYATFVRQSKRATEMELCTTVHETLINGGKVLIPVFAVGRAQELAIILNNYWNNLSLSFPIYFGGGLSEKATNYYKLHSSWTNNNNITNLRENPFSLRNLLQFDQSFLNDNRPMVLFATPGMVHTGLSLKACKLWSQNPSNLILIPGYCVQGTVGNKLIAGNESQYQYREKSIKTNIGVMNIKCKVRYLSFSAHADSPGILQLIKHIRPKNIVFVHGELESMKRFSKHINSTLKIPVYYPSNGQTIKFTKDSDKKDVREVYVHPNILIQNEKVVYAFNINNNIYLYDNEKLLKILNTEDYMNRDVEKIVKSAMPRIINRIKLTSTVDQFYKLTEFIAKIILNSKLEDKDYTTKASSEGIFSASTCF</sequence>
<evidence type="ECO:0000256" key="4">
    <source>
        <dbReference type="ARBA" id="ARBA00007093"/>
    </source>
</evidence>
<dbReference type="InterPro" id="IPR022712">
    <property type="entry name" value="Beta_Casp"/>
</dbReference>
<evidence type="ECO:0000256" key="2">
    <source>
        <dbReference type="ARBA" id="ARBA00004123"/>
    </source>
</evidence>
<organism evidence="12 13">
    <name type="scientific">Theileria annulata</name>
    <dbReference type="NCBI Taxonomy" id="5874"/>
    <lineage>
        <taxon>Eukaryota</taxon>
        <taxon>Sar</taxon>
        <taxon>Alveolata</taxon>
        <taxon>Apicomplexa</taxon>
        <taxon>Aconoidasida</taxon>
        <taxon>Piroplasmida</taxon>
        <taxon>Theileriidae</taxon>
        <taxon>Theileria</taxon>
    </lineage>
</organism>
<evidence type="ECO:0000313" key="12">
    <source>
        <dbReference type="EMBL" id="CAI75393.1"/>
    </source>
</evidence>
<dbReference type="PANTHER" id="PTHR11203:SF37">
    <property type="entry name" value="INTEGRATOR COMPLEX SUBUNIT 11"/>
    <property type="match status" value="1"/>
</dbReference>
<dbReference type="RefSeq" id="XP_954869.1">
    <property type="nucleotide sequence ID" value="XM_949776.1"/>
</dbReference>
<evidence type="ECO:0000256" key="7">
    <source>
        <dbReference type="ARBA" id="ARBA00022801"/>
    </source>
</evidence>
<keyword evidence="5" id="KW-0963">Cytoplasm</keyword>
<reference evidence="12 13" key="1">
    <citation type="journal article" date="2005" name="Science">
        <title>Genome of the host-cell transforming parasite Theileria annulata compared with T. parva.</title>
        <authorList>
            <person name="Pain A."/>
            <person name="Renauld H."/>
            <person name="Berriman M."/>
            <person name="Murphy L."/>
            <person name="Yeats C.A."/>
            <person name="Weir W."/>
            <person name="Kerhornou A."/>
            <person name="Aslett M."/>
            <person name="Bishop R."/>
            <person name="Bouchier C."/>
            <person name="Cochet M."/>
            <person name="Coulson R.M.R."/>
            <person name="Cronin A."/>
            <person name="de Villiers E.P."/>
            <person name="Fraser A."/>
            <person name="Fosker N."/>
            <person name="Gardner M."/>
            <person name="Goble A."/>
            <person name="Griffiths-Jones S."/>
            <person name="Harris D.E."/>
            <person name="Katzer F."/>
            <person name="Larke N."/>
            <person name="Lord A."/>
            <person name="Maser P."/>
            <person name="McKellar S."/>
            <person name="Mooney P."/>
            <person name="Morton F."/>
            <person name="Nene V."/>
            <person name="O'Neil S."/>
            <person name="Price C."/>
            <person name="Quail M.A."/>
            <person name="Rabbinowitsch E."/>
            <person name="Rawlings N.D."/>
            <person name="Rutter S."/>
            <person name="Saunders D."/>
            <person name="Seeger K."/>
            <person name="Shah T."/>
            <person name="Squares R."/>
            <person name="Squares S."/>
            <person name="Tivey A."/>
            <person name="Walker A.R."/>
            <person name="Woodward J."/>
            <person name="Dobbelaere D.A.E."/>
            <person name="Langsley G."/>
            <person name="Rajandream M.A."/>
            <person name="McKeever D."/>
            <person name="Shiels B."/>
            <person name="Tait A."/>
            <person name="Barrell B.G."/>
            <person name="Hall N."/>
        </authorList>
    </citation>
    <scope>NUCLEOTIDE SEQUENCE [LARGE SCALE GENOMIC DNA]</scope>
    <source>
        <strain evidence="13">Ankara</strain>
    </source>
</reference>
<comment type="cofactor">
    <cofactor evidence="1">
        <name>Zn(2+)</name>
        <dbReference type="ChEBI" id="CHEBI:29105"/>
    </cofactor>
</comment>
<dbReference type="SMART" id="SM00849">
    <property type="entry name" value="Lactamase_B"/>
    <property type="match status" value="1"/>
</dbReference>
<keyword evidence="7" id="KW-0378">Hydrolase</keyword>
<keyword evidence="6" id="KW-0479">Metal-binding</keyword>
<keyword evidence="8" id="KW-0862">Zinc</keyword>
<protein>
    <recommendedName>
        <fullName evidence="14">Cleavage and polyadenylation specificity factor</fullName>
    </recommendedName>
</protein>
<keyword evidence="9" id="KW-0539">Nucleus</keyword>
<dbReference type="Gene3D" id="3.60.15.10">
    <property type="entry name" value="Ribonuclease Z/Hydroxyacylglutathione hydrolase-like"/>
    <property type="match status" value="2"/>
</dbReference>
<dbReference type="Proteomes" id="UP000001950">
    <property type="component" value="Chromosome 3"/>
</dbReference>
<evidence type="ECO:0000256" key="5">
    <source>
        <dbReference type="ARBA" id="ARBA00022490"/>
    </source>
</evidence>
<proteinExistence type="inferred from homology"/>
<evidence type="ECO:0000259" key="11">
    <source>
        <dbReference type="SMART" id="SM01027"/>
    </source>
</evidence>
<evidence type="ECO:0000256" key="8">
    <source>
        <dbReference type="ARBA" id="ARBA00022833"/>
    </source>
</evidence>
<dbReference type="KEGG" id="tan:TA05480"/>
<dbReference type="GO" id="GO:0005737">
    <property type="term" value="C:cytoplasm"/>
    <property type="evidence" value="ECO:0007669"/>
    <property type="project" value="UniProtKB-SubCell"/>
</dbReference>
<feature type="domain" description="Beta-Casp" evidence="11">
    <location>
        <begin position="338"/>
        <end position="455"/>
    </location>
</feature>
<dbReference type="InParanoid" id="Q4UCQ8"/>
<dbReference type="EMBL" id="CR940352">
    <property type="protein sequence ID" value="CAI75393.1"/>
    <property type="molecule type" value="Genomic_DNA"/>
</dbReference>
<dbReference type="InterPro" id="IPR011108">
    <property type="entry name" value="RMMBL"/>
</dbReference>
<comment type="similarity">
    <text evidence="4">Belongs to the metallo-beta-lactamase superfamily. RNA-metabolizing metallo-beta-lactamase-like family. INTS11 subfamily.</text>
</comment>
<accession>Q4UCQ8</accession>
<dbReference type="InterPro" id="IPR036866">
    <property type="entry name" value="RibonucZ/Hydroxyglut_hydro"/>
</dbReference>